<proteinExistence type="predicted"/>
<comment type="caution">
    <text evidence="2">The sequence shown here is derived from an EMBL/GenBank/DDBJ whole genome shotgun (WGS) entry which is preliminary data.</text>
</comment>
<keyword evidence="3" id="KW-1185">Reference proteome</keyword>
<dbReference type="Proteomes" id="UP000275385">
    <property type="component" value="Unassembled WGS sequence"/>
</dbReference>
<protein>
    <recommendedName>
        <fullName evidence="4">DNA-directed RNA polymerase III subunit rpc5</fullName>
    </recommendedName>
</protein>
<dbReference type="AlphaFoldDB" id="A0A420YI46"/>
<accession>A0A420YI46</accession>
<dbReference type="GO" id="GO:0042797">
    <property type="term" value="P:tRNA transcription by RNA polymerase III"/>
    <property type="evidence" value="ECO:0007669"/>
    <property type="project" value="TreeGrafter"/>
</dbReference>
<organism evidence="2 3">
    <name type="scientific">Coniochaeta pulveracea</name>
    <dbReference type="NCBI Taxonomy" id="177199"/>
    <lineage>
        <taxon>Eukaryota</taxon>
        <taxon>Fungi</taxon>
        <taxon>Dikarya</taxon>
        <taxon>Ascomycota</taxon>
        <taxon>Pezizomycotina</taxon>
        <taxon>Sordariomycetes</taxon>
        <taxon>Sordariomycetidae</taxon>
        <taxon>Coniochaetales</taxon>
        <taxon>Coniochaetaceae</taxon>
        <taxon>Coniochaeta</taxon>
    </lineage>
</organism>
<dbReference type="GO" id="GO:0005666">
    <property type="term" value="C:RNA polymerase III complex"/>
    <property type="evidence" value="ECO:0007669"/>
    <property type="project" value="TreeGrafter"/>
</dbReference>
<name>A0A420YI46_9PEZI</name>
<dbReference type="STRING" id="177199.A0A420YI46"/>
<feature type="region of interest" description="Disordered" evidence="1">
    <location>
        <begin position="326"/>
        <end position="396"/>
    </location>
</feature>
<sequence>MANSVPLSVEDDDPIIHTYSVFIKPPLPAQRKLLVLQHPNTQSDYPDTLQAPPFTDLRLKTGSGMVEADVPLDYNTAYDRHKGIVWGTALQKSAAAKTSLGLSGGFGVGGAPARTRGRGAAGDEVEGGDFNEAVRTDRVLRKQTLGGLSTEPKDARYLVAVFQGKNVHLTPVSSLAHLRPQLHHIDAAADQERIARATSSSAAGAKEPGTAKAIHMTIKSSTGDEVVTETMADRLRSVQLEPWKKMEFVEEDAADTWDIYSQTLLMKTEDNQIPDVEGKGKGKELAADEAVGVQVGNAGADALNELVPGLGTDWGEDELLRAVSGIGKNDKKPGEEAVTEPEKKLQTQKKLGPVVKPETTSPTRTRTARARKPGPAATRRGGKAAGPSNAMDVDGA</sequence>
<dbReference type="Pfam" id="PF04801">
    <property type="entry name" value="RPC5"/>
    <property type="match status" value="1"/>
</dbReference>
<dbReference type="OrthoDB" id="340681at2759"/>
<dbReference type="InterPro" id="IPR006886">
    <property type="entry name" value="RNA_pol_III_Rpc5"/>
</dbReference>
<evidence type="ECO:0000256" key="1">
    <source>
        <dbReference type="SAM" id="MobiDB-lite"/>
    </source>
</evidence>
<dbReference type="PANTHER" id="PTHR12069:SF0">
    <property type="entry name" value="DNA-DIRECTED RNA POLYMERASE III SUBUNIT RPC5"/>
    <property type="match status" value="1"/>
</dbReference>
<evidence type="ECO:0000313" key="2">
    <source>
        <dbReference type="EMBL" id="RKU47579.1"/>
    </source>
</evidence>
<gene>
    <name evidence="2" type="ORF">DL546_007460</name>
</gene>
<evidence type="ECO:0008006" key="4">
    <source>
        <dbReference type="Google" id="ProtNLM"/>
    </source>
</evidence>
<reference evidence="2 3" key="1">
    <citation type="submission" date="2018-08" db="EMBL/GenBank/DDBJ databases">
        <title>Draft genome of the lignicolous fungus Coniochaeta pulveracea.</title>
        <authorList>
            <person name="Borstlap C.J."/>
            <person name="De Witt R.N."/>
            <person name="Botha A."/>
            <person name="Volschenk H."/>
        </authorList>
    </citation>
    <scope>NUCLEOTIDE SEQUENCE [LARGE SCALE GENOMIC DNA]</scope>
    <source>
        <strain evidence="2 3">CAB683</strain>
    </source>
</reference>
<evidence type="ECO:0000313" key="3">
    <source>
        <dbReference type="Proteomes" id="UP000275385"/>
    </source>
</evidence>
<dbReference type="EMBL" id="QVQW01000008">
    <property type="protein sequence ID" value="RKU47579.1"/>
    <property type="molecule type" value="Genomic_DNA"/>
</dbReference>
<dbReference type="PANTHER" id="PTHR12069">
    <property type="entry name" value="DNA-DIRECTED RNA POLYMERASES III 80 KDA POLYPEPTIDE RNA POLYMERASE III SUBUNIT 5"/>
    <property type="match status" value="1"/>
</dbReference>
<feature type="compositionally biased region" description="Basic and acidic residues" evidence="1">
    <location>
        <begin position="328"/>
        <end position="345"/>
    </location>
</feature>